<gene>
    <name evidence="2" type="ORF">QYF61_018603</name>
</gene>
<name>A0AAN7P6Z2_MYCAM</name>
<dbReference type="PANTHER" id="PTHR33332">
    <property type="entry name" value="REVERSE TRANSCRIPTASE DOMAIN-CONTAINING PROTEIN"/>
    <property type="match status" value="1"/>
</dbReference>
<dbReference type="Proteomes" id="UP001333110">
    <property type="component" value="Unassembled WGS sequence"/>
</dbReference>
<comment type="caution">
    <text evidence="2">The sequence shown here is derived from an EMBL/GenBank/DDBJ whole genome shotgun (WGS) entry which is preliminary data.</text>
</comment>
<reference evidence="2 3" key="1">
    <citation type="journal article" date="2023" name="J. Hered.">
        <title>Chromosome-level genome of the wood stork (Mycteria americana) provides insight into avian chromosome evolution.</title>
        <authorList>
            <person name="Flamio R. Jr."/>
            <person name="Ramstad K.M."/>
        </authorList>
    </citation>
    <scope>NUCLEOTIDE SEQUENCE [LARGE SCALE GENOMIC DNA]</scope>
    <source>
        <strain evidence="2">JAX WOST 10</strain>
    </source>
</reference>
<protein>
    <submittedName>
        <fullName evidence="2">Uncharacterized protein</fullName>
    </submittedName>
</protein>
<evidence type="ECO:0000313" key="2">
    <source>
        <dbReference type="EMBL" id="KAK4822651.1"/>
    </source>
</evidence>
<organism evidence="2 3">
    <name type="scientific">Mycteria americana</name>
    <name type="common">Wood stork</name>
    <dbReference type="NCBI Taxonomy" id="33587"/>
    <lineage>
        <taxon>Eukaryota</taxon>
        <taxon>Metazoa</taxon>
        <taxon>Chordata</taxon>
        <taxon>Craniata</taxon>
        <taxon>Vertebrata</taxon>
        <taxon>Euteleostomi</taxon>
        <taxon>Archelosauria</taxon>
        <taxon>Archosauria</taxon>
        <taxon>Dinosauria</taxon>
        <taxon>Saurischia</taxon>
        <taxon>Theropoda</taxon>
        <taxon>Coelurosauria</taxon>
        <taxon>Aves</taxon>
        <taxon>Neognathae</taxon>
        <taxon>Neoaves</taxon>
        <taxon>Aequornithes</taxon>
        <taxon>Ciconiiformes</taxon>
        <taxon>Ciconiidae</taxon>
        <taxon>Mycteria</taxon>
    </lineage>
</organism>
<keyword evidence="3" id="KW-1185">Reference proteome</keyword>
<sequence length="418" mass="47433">MLAGLDPLVILYMPCYSTQDDLLHQLPRHRGLEVLWAMIPPRTVPHWVTINSTVALLTPGHLTGLSTHLGREPGWGPEEDKDEQSSGQLPNSYSPFGVDLIQHELICRLQSFLEWLLPWAIINGMKFNESKCWILHLGHSNAGHKYRLGYEWLENGILQNRIWGLNRSQQCALAAKRAKHILGCIKHSITSWSREVTILLYSQTVQPHLECCDPQGPFHRAAPQLGRSQPVLHSWIMFSQVQDLTFIFVELHKVLVSLLFQPIQVFLQGVYPLQSVHFPTQFGITGKFHQDTLDPIIQITYEDIMQFWAQYQSLGDPTCARSLEKAAFIDEFTPFTNEREKLAAMQNLTITMATVCQRLSPVASKRGVLDDNWQHLHTSRRTRAPAGTGTHHGVGEGSCCKGSCLHKDRRVERGTKEC</sequence>
<dbReference type="AlphaFoldDB" id="A0AAN7P6Z2"/>
<proteinExistence type="predicted"/>
<dbReference type="EMBL" id="JAUNZN010000004">
    <property type="protein sequence ID" value="KAK4822651.1"/>
    <property type="molecule type" value="Genomic_DNA"/>
</dbReference>
<evidence type="ECO:0000256" key="1">
    <source>
        <dbReference type="SAM" id="MobiDB-lite"/>
    </source>
</evidence>
<feature type="region of interest" description="Disordered" evidence="1">
    <location>
        <begin position="68"/>
        <end position="88"/>
    </location>
</feature>
<accession>A0AAN7P6Z2</accession>
<feature type="non-terminal residue" evidence="2">
    <location>
        <position position="418"/>
    </location>
</feature>
<evidence type="ECO:0000313" key="3">
    <source>
        <dbReference type="Proteomes" id="UP001333110"/>
    </source>
</evidence>